<name>A0ABV8UPA5_9PROT</name>
<sequence>MSREAPEPEKQNTALSEDGLDPLAETILELLRDAEPGKTITPTDAARTYAATRPEAKKSRELWRRYLPAARQQALFLARRGDITIYRRGVPQDPHAPVKGLIRLGLASPQS</sequence>
<evidence type="ECO:0000313" key="2">
    <source>
        <dbReference type="EMBL" id="MFC4352396.1"/>
    </source>
</evidence>
<comment type="caution">
    <text evidence="2">The sequence shown here is derived from an EMBL/GenBank/DDBJ whole genome shotgun (WGS) entry which is preliminary data.</text>
</comment>
<dbReference type="RefSeq" id="WP_382422747.1">
    <property type="nucleotide sequence ID" value="NZ_JBHSCW010000007.1"/>
</dbReference>
<dbReference type="Gene3D" id="1.10.10.10">
    <property type="entry name" value="Winged helix-like DNA-binding domain superfamily/Winged helix DNA-binding domain"/>
    <property type="match status" value="1"/>
</dbReference>
<accession>A0ABV8UPA5</accession>
<organism evidence="2 3">
    <name type="scientific">Fodinicurvata halophila</name>
    <dbReference type="NCBI Taxonomy" id="1419723"/>
    <lineage>
        <taxon>Bacteria</taxon>
        <taxon>Pseudomonadati</taxon>
        <taxon>Pseudomonadota</taxon>
        <taxon>Alphaproteobacteria</taxon>
        <taxon>Rhodospirillales</taxon>
        <taxon>Rhodovibrionaceae</taxon>
        <taxon>Fodinicurvata</taxon>
    </lineage>
</organism>
<dbReference type="InterPro" id="IPR036388">
    <property type="entry name" value="WH-like_DNA-bd_sf"/>
</dbReference>
<proteinExistence type="predicted"/>
<protein>
    <submittedName>
        <fullName evidence="2">DUF3253 domain-containing protein</fullName>
    </submittedName>
</protein>
<reference evidence="3" key="1">
    <citation type="journal article" date="2019" name="Int. J. Syst. Evol. Microbiol.">
        <title>The Global Catalogue of Microorganisms (GCM) 10K type strain sequencing project: providing services to taxonomists for standard genome sequencing and annotation.</title>
        <authorList>
            <consortium name="The Broad Institute Genomics Platform"/>
            <consortium name="The Broad Institute Genome Sequencing Center for Infectious Disease"/>
            <person name="Wu L."/>
            <person name="Ma J."/>
        </authorList>
    </citation>
    <scope>NUCLEOTIDE SEQUENCE [LARGE SCALE GENOMIC DNA]</scope>
    <source>
        <strain evidence="3">CECT 8472</strain>
    </source>
</reference>
<dbReference type="SUPFAM" id="SSF46785">
    <property type="entry name" value="Winged helix' DNA-binding domain"/>
    <property type="match status" value="1"/>
</dbReference>
<gene>
    <name evidence="2" type="ORF">ACFOW6_12675</name>
</gene>
<keyword evidence="3" id="KW-1185">Reference proteome</keyword>
<evidence type="ECO:0000256" key="1">
    <source>
        <dbReference type="SAM" id="MobiDB-lite"/>
    </source>
</evidence>
<dbReference type="Proteomes" id="UP001595799">
    <property type="component" value="Unassembled WGS sequence"/>
</dbReference>
<dbReference type="InterPro" id="IPR036390">
    <property type="entry name" value="WH_DNA-bd_sf"/>
</dbReference>
<evidence type="ECO:0000313" key="3">
    <source>
        <dbReference type="Proteomes" id="UP001595799"/>
    </source>
</evidence>
<feature type="compositionally biased region" description="Basic and acidic residues" evidence="1">
    <location>
        <begin position="1"/>
        <end position="10"/>
    </location>
</feature>
<dbReference type="InterPro" id="IPR021660">
    <property type="entry name" value="DUF3253"/>
</dbReference>
<dbReference type="Pfam" id="PF11625">
    <property type="entry name" value="DUF3253"/>
    <property type="match status" value="1"/>
</dbReference>
<dbReference type="EMBL" id="JBHSCW010000007">
    <property type="protein sequence ID" value="MFC4352396.1"/>
    <property type="molecule type" value="Genomic_DNA"/>
</dbReference>
<feature type="region of interest" description="Disordered" evidence="1">
    <location>
        <begin position="1"/>
        <end position="20"/>
    </location>
</feature>